<feature type="region of interest" description="Disordered" evidence="1">
    <location>
        <begin position="69"/>
        <end position="90"/>
    </location>
</feature>
<dbReference type="HOGENOM" id="CLU_2271381_0_0_11"/>
<comment type="caution">
    <text evidence="2">The sequence shown here is derived from an EMBL/GenBank/DDBJ whole genome shotgun (WGS) entry which is preliminary data.</text>
</comment>
<dbReference type="EMBL" id="AGWQ01000006">
    <property type="protein sequence ID" value="EJZ86215.1"/>
    <property type="molecule type" value="Genomic_DNA"/>
</dbReference>
<evidence type="ECO:0000256" key="1">
    <source>
        <dbReference type="SAM" id="MobiDB-lite"/>
    </source>
</evidence>
<name>K0ZFD6_9ACTO</name>
<proteinExistence type="predicted"/>
<keyword evidence="3" id="KW-1185">Reference proteome</keyword>
<gene>
    <name evidence="2" type="ORF">HMPREF9241_00840</name>
</gene>
<evidence type="ECO:0000313" key="3">
    <source>
        <dbReference type="Proteomes" id="UP000003994"/>
    </source>
</evidence>
<sequence length="102" mass="11205">MAEPPHAPFADLVAEVVQIIGQNSVAAFGVVFVELAQRPDEVFLLDLARGSRGFQPLIVGLFTEAKYPARHRDRHPNPGSGRGQLSDERVDHFGGVIRAFDR</sequence>
<organism evidence="2 3">
    <name type="scientific">Schaalia turicensis ACS-279-V-Col4</name>
    <dbReference type="NCBI Taxonomy" id="883077"/>
    <lineage>
        <taxon>Bacteria</taxon>
        <taxon>Bacillati</taxon>
        <taxon>Actinomycetota</taxon>
        <taxon>Actinomycetes</taxon>
        <taxon>Actinomycetales</taxon>
        <taxon>Actinomycetaceae</taxon>
        <taxon>Schaalia</taxon>
    </lineage>
</organism>
<protein>
    <submittedName>
        <fullName evidence="2">Uncharacterized protein</fullName>
    </submittedName>
</protein>
<evidence type="ECO:0000313" key="2">
    <source>
        <dbReference type="EMBL" id="EJZ86215.1"/>
    </source>
</evidence>
<reference evidence="2 3" key="1">
    <citation type="submission" date="2012-07" db="EMBL/GenBank/DDBJ databases">
        <title>The Genome Sequence of Actinomyces turicensis ACS-279-V-COL4.</title>
        <authorList>
            <consortium name="The Broad Institute Genome Sequencing Platform"/>
            <person name="Earl A."/>
            <person name="Ward D."/>
            <person name="Feldgarden M."/>
            <person name="Gevers D."/>
            <person name="Saerens B."/>
            <person name="Vaneechoutte M."/>
            <person name="Walker B."/>
            <person name="Young S.K."/>
            <person name="Zeng Q."/>
            <person name="Gargeya S."/>
            <person name="Fitzgerald M."/>
            <person name="Haas B."/>
            <person name="Abouelleil A."/>
            <person name="Alvarado L."/>
            <person name="Arachchi H.M."/>
            <person name="Berlin A."/>
            <person name="Chapman S.B."/>
            <person name="Goldberg J."/>
            <person name="Griggs A."/>
            <person name="Gujja S."/>
            <person name="Hansen M."/>
            <person name="Howarth C."/>
            <person name="Imamovic A."/>
            <person name="Larimer J."/>
            <person name="McCowen C."/>
            <person name="Montmayeur A."/>
            <person name="Murphy C."/>
            <person name="Neiman D."/>
            <person name="Pearson M."/>
            <person name="Priest M."/>
            <person name="Roberts A."/>
            <person name="Saif S."/>
            <person name="Shea T."/>
            <person name="Sisk P."/>
            <person name="Sykes S."/>
            <person name="Wortman J."/>
            <person name="Nusbaum C."/>
            <person name="Birren B."/>
        </authorList>
    </citation>
    <scope>NUCLEOTIDE SEQUENCE [LARGE SCALE GENOMIC DNA]</scope>
    <source>
        <strain evidence="2 3">ACS-279-V-Col4</strain>
    </source>
</reference>
<dbReference type="AlphaFoldDB" id="K0ZFD6"/>
<dbReference type="Proteomes" id="UP000003994">
    <property type="component" value="Unassembled WGS sequence"/>
</dbReference>
<accession>K0ZFD6</accession>